<sequence>MIEYASKTALELRSHMKGFHEFVKESLSFTSTAQTQLYEKVGRLREKYEKNARGENPGVFAKPHEGKLFELSKKIWENNDGGNWLGNESVWKRGQRGSVGLRKEGEKRMGVDTGFVICAGGFCESVRGWSLEEEAVKIVKDGLELISESKKVELEGKWEQLRVDEIEHYLKKLDLIREQMMLVGFERRIFWVRERKSGDLLIPHLVLRMMMTIHLLLQMKLTMRAPFVVVVVVVDDWVPFLEMQNWS</sequence>
<dbReference type="EMBL" id="CM037162">
    <property type="protein sequence ID" value="KAH7862413.1"/>
    <property type="molecule type" value="Genomic_DNA"/>
</dbReference>
<reference evidence="1 2" key="1">
    <citation type="journal article" date="2021" name="Hortic Res">
        <title>High-quality reference genome and annotation aids understanding of berry development for evergreen blueberry (Vaccinium darrowii).</title>
        <authorList>
            <person name="Yu J."/>
            <person name="Hulse-Kemp A.M."/>
            <person name="Babiker E."/>
            <person name="Staton M."/>
        </authorList>
    </citation>
    <scope>NUCLEOTIDE SEQUENCE [LARGE SCALE GENOMIC DNA]</scope>
    <source>
        <strain evidence="2">cv. NJ 8807/NJ 8810</strain>
        <tissue evidence="1">Young leaf</tissue>
    </source>
</reference>
<accession>A0ACB7ZAF7</accession>
<organism evidence="1 2">
    <name type="scientific">Vaccinium darrowii</name>
    <dbReference type="NCBI Taxonomy" id="229202"/>
    <lineage>
        <taxon>Eukaryota</taxon>
        <taxon>Viridiplantae</taxon>
        <taxon>Streptophyta</taxon>
        <taxon>Embryophyta</taxon>
        <taxon>Tracheophyta</taxon>
        <taxon>Spermatophyta</taxon>
        <taxon>Magnoliopsida</taxon>
        <taxon>eudicotyledons</taxon>
        <taxon>Gunneridae</taxon>
        <taxon>Pentapetalae</taxon>
        <taxon>asterids</taxon>
        <taxon>Ericales</taxon>
        <taxon>Ericaceae</taxon>
        <taxon>Vaccinioideae</taxon>
        <taxon>Vaccinieae</taxon>
        <taxon>Vaccinium</taxon>
    </lineage>
</organism>
<proteinExistence type="predicted"/>
<name>A0ACB7ZAF7_9ERIC</name>
<gene>
    <name evidence="1" type="ORF">Vadar_004517</name>
</gene>
<comment type="caution">
    <text evidence="1">The sequence shown here is derived from an EMBL/GenBank/DDBJ whole genome shotgun (WGS) entry which is preliminary data.</text>
</comment>
<protein>
    <submittedName>
        <fullName evidence="1">Uncharacterized protein</fullName>
    </submittedName>
</protein>
<evidence type="ECO:0000313" key="2">
    <source>
        <dbReference type="Proteomes" id="UP000828048"/>
    </source>
</evidence>
<dbReference type="Proteomes" id="UP000828048">
    <property type="component" value="Chromosome 12"/>
</dbReference>
<evidence type="ECO:0000313" key="1">
    <source>
        <dbReference type="EMBL" id="KAH7862413.1"/>
    </source>
</evidence>
<keyword evidence="2" id="KW-1185">Reference proteome</keyword>